<feature type="domain" description="Transposase IS4-like" evidence="1">
    <location>
        <begin position="258"/>
        <end position="499"/>
    </location>
</feature>
<dbReference type="RefSeq" id="WP_410035236.1">
    <property type="nucleotide sequence ID" value="NZ_JBGMEF010000012.1"/>
</dbReference>
<dbReference type="Pfam" id="PF01609">
    <property type="entry name" value="DDE_Tnp_1"/>
    <property type="match status" value="1"/>
</dbReference>
<dbReference type="InterPro" id="IPR047629">
    <property type="entry name" value="IS1182_transpos"/>
</dbReference>
<evidence type="ECO:0000313" key="3">
    <source>
        <dbReference type="EMBL" id="MFO3666600.1"/>
    </source>
</evidence>
<sequence length="519" mass="61001">MKQNSNTSSLTNLTLVGDTIQLKLNFNTEVYIQDDIKLRLVKNIIERIDLTELRKVYSSFGRKPTVNPVTMLQIIIFCYSEGIFSSREIEKSCKYDLRIKYLLDGQTPPDHSTINRFRQKIVNLTPNLLSQIVEILVEEKQIDLSSIYIDGTKIEAYANRYSFVRRGSTEKWQEKLRIRIIKHFNLNKDLTPSQVLEVVKISFNQVSKECIEKKINFVHGQGKRKHQLQRDYEQLKDWKNKLETYQEHLEIMGDYRNSYSKTDHDATFMRMKEDHMRNGQLKPAYNIQLASASGFIIGENVSHHPNDMYTLKPFLSKLQTTYPNELDKIVADAGYESEENYVYLAEHNLTSYIKPSNYEKSKTRKYKKEQEFRESLVYDETQDKYISKEGKEFIRCNDKYRKRKSGYITTTKVYRCFDRNKDGQKTKGIYIAETFQKYRKESLENIISDQGIEERLNRSIQAEGAFSKIKSGLNYNRFHHRGKENIISEICLLSIALNLNKLATKIENKNLEIIKYKAA</sequence>
<accession>A0ABW9MER8</accession>
<dbReference type="NCBIfam" id="NF033551">
    <property type="entry name" value="transpos_IS1182"/>
    <property type="match status" value="1"/>
</dbReference>
<dbReference type="InterPro" id="IPR008490">
    <property type="entry name" value="Transposase_InsH_N"/>
</dbReference>
<name>A0ABW9MER8_9FIRM</name>
<dbReference type="PANTHER" id="PTHR33408">
    <property type="entry name" value="TRANSPOSASE"/>
    <property type="match status" value="1"/>
</dbReference>
<reference evidence="3 4" key="1">
    <citation type="journal article" date="2025" name="Anaerobe">
        <title>Description of Anaerococcus kampingiae sp. nov., Anaerococcus groningensis sp. nov., Anaerococcus martiniensis sp. nov., and Anaerococcus cruorum sp. nov., isolated from human clinical specimens.</title>
        <authorList>
            <person name="Boiten K.E."/>
            <person name="Meijer J."/>
            <person name="van Wezel E.M."/>
            <person name="Veloo A.C.M."/>
        </authorList>
    </citation>
    <scope>NUCLEOTIDE SEQUENCE [LARGE SCALE GENOMIC DNA]</scope>
    <source>
        <strain evidence="3 4">ENR0874</strain>
    </source>
</reference>
<dbReference type="PANTHER" id="PTHR33408:SF2">
    <property type="entry name" value="TRANSPOSASE DDE DOMAIN-CONTAINING PROTEIN"/>
    <property type="match status" value="1"/>
</dbReference>
<dbReference type="EMBL" id="JBGMEF010000012">
    <property type="protein sequence ID" value="MFO3666600.1"/>
    <property type="molecule type" value="Genomic_DNA"/>
</dbReference>
<proteinExistence type="predicted"/>
<dbReference type="Proteomes" id="UP001637994">
    <property type="component" value="Unassembled WGS sequence"/>
</dbReference>
<evidence type="ECO:0000313" key="4">
    <source>
        <dbReference type="Proteomes" id="UP001637994"/>
    </source>
</evidence>
<evidence type="ECO:0000259" key="2">
    <source>
        <dbReference type="Pfam" id="PF05598"/>
    </source>
</evidence>
<protein>
    <submittedName>
        <fullName evidence="3">IS1182 family transposase</fullName>
    </submittedName>
</protein>
<organism evidence="3 4">
    <name type="scientific">Anaerococcus kampingae</name>
    <dbReference type="NCBI Taxonomy" id="3115614"/>
    <lineage>
        <taxon>Bacteria</taxon>
        <taxon>Bacillati</taxon>
        <taxon>Bacillota</taxon>
        <taxon>Tissierellia</taxon>
        <taxon>Tissierellales</taxon>
        <taxon>Peptoniphilaceae</taxon>
        <taxon>Anaerococcus</taxon>
    </lineage>
</organism>
<feature type="domain" description="Transposase InsH N-terminal" evidence="2">
    <location>
        <begin position="32"/>
        <end position="120"/>
    </location>
</feature>
<dbReference type="InterPro" id="IPR002559">
    <property type="entry name" value="Transposase_11"/>
</dbReference>
<comment type="caution">
    <text evidence="3">The sequence shown here is derived from an EMBL/GenBank/DDBJ whole genome shotgun (WGS) entry which is preliminary data.</text>
</comment>
<evidence type="ECO:0000259" key="1">
    <source>
        <dbReference type="Pfam" id="PF01609"/>
    </source>
</evidence>
<dbReference type="Pfam" id="PF05598">
    <property type="entry name" value="DUF772"/>
    <property type="match status" value="1"/>
</dbReference>
<keyword evidence="4" id="KW-1185">Reference proteome</keyword>
<gene>
    <name evidence="3" type="ORF">ACCQ42_02285</name>
</gene>